<dbReference type="Proteomes" id="UP000440224">
    <property type="component" value="Unassembled WGS sequence"/>
</dbReference>
<protein>
    <submittedName>
        <fullName evidence="3">Uncharacterized protein</fullName>
    </submittedName>
</protein>
<evidence type="ECO:0000256" key="1">
    <source>
        <dbReference type="SAM" id="MobiDB-lite"/>
    </source>
</evidence>
<keyword evidence="2" id="KW-0732">Signal</keyword>
<feature type="chain" id="PRO_5026680211" evidence="2">
    <location>
        <begin position="25"/>
        <end position="467"/>
    </location>
</feature>
<dbReference type="EMBL" id="WJIE01000025">
    <property type="protein sequence ID" value="MRG98131.1"/>
    <property type="molecule type" value="Genomic_DNA"/>
</dbReference>
<dbReference type="AlphaFoldDB" id="A0A6N7QBA0"/>
<feature type="signal peptide" evidence="2">
    <location>
        <begin position="1"/>
        <end position="24"/>
    </location>
</feature>
<sequence>MLRRVFVACLLLILLVLLTSPASGQKCKRRTPIRYIGICAHPHGPYSEWTYDFSGHPVLGPAARQLVACHDVLPLFVFDPRADLKNRGLMPMKFHEKAVTCEPPPPPRPKPSPPPAPAPEKPSASKKEAEDDGGGTGRGSGADEPRSVEQRVEKYRIPPEESRRKEPAPHDPRSKDMVLPSEGILSKEGVLPSRDEVHPPRCVDEHCSMVDRGGALPEIQHRQGRPLVSVVSCKQTKEGCKGEDAGDGTGKQKALTPLERMVRELTIASAMLNGEFNHDLARKDGKRFGIIGGSSEDGVDNAIVQAAAAIAQVASGVLVGQAETFAKKLEEACAKKAPLIIEGAEELSKETAELLAKQYGEEITSALAQNQTIAPYEVLSKFTDGMKGRYEAHHILEVNQAITHGLTKELDKIPSVILTVAEHRDFNRMFIAARPGIRSKADLWKVYEEAYKSYPHWLDAIKPYFGK</sequence>
<comment type="caution">
    <text evidence="3">The sequence shown here is derived from an EMBL/GenBank/DDBJ whole genome shotgun (WGS) entry which is preliminary data.</text>
</comment>
<name>A0A6N7QBA0_9BACT</name>
<gene>
    <name evidence="3" type="ORF">GF068_40410</name>
</gene>
<dbReference type="RefSeq" id="WP_153824901.1">
    <property type="nucleotide sequence ID" value="NZ_WJIE01000025.1"/>
</dbReference>
<accession>A0A6N7QBA0</accession>
<feature type="compositionally biased region" description="Basic and acidic residues" evidence="1">
    <location>
        <begin position="141"/>
        <end position="176"/>
    </location>
</feature>
<evidence type="ECO:0000313" key="3">
    <source>
        <dbReference type="EMBL" id="MRG98131.1"/>
    </source>
</evidence>
<evidence type="ECO:0000313" key="4">
    <source>
        <dbReference type="Proteomes" id="UP000440224"/>
    </source>
</evidence>
<feature type="compositionally biased region" description="Pro residues" evidence="1">
    <location>
        <begin position="102"/>
        <end position="120"/>
    </location>
</feature>
<feature type="region of interest" description="Disordered" evidence="1">
    <location>
        <begin position="98"/>
        <end position="181"/>
    </location>
</feature>
<dbReference type="OrthoDB" id="5528474at2"/>
<keyword evidence="4" id="KW-1185">Reference proteome</keyword>
<reference evidence="3 4" key="1">
    <citation type="submission" date="2019-10" db="EMBL/GenBank/DDBJ databases">
        <title>A soil myxobacterium in the family Polyangiaceae.</title>
        <authorList>
            <person name="Li Y."/>
            <person name="Wang J."/>
        </authorList>
    </citation>
    <scope>NUCLEOTIDE SEQUENCE [LARGE SCALE GENOMIC DNA]</scope>
    <source>
        <strain evidence="3 4">DSM 14734</strain>
    </source>
</reference>
<organism evidence="3 4">
    <name type="scientific">Polyangium spumosum</name>
    <dbReference type="NCBI Taxonomy" id="889282"/>
    <lineage>
        <taxon>Bacteria</taxon>
        <taxon>Pseudomonadati</taxon>
        <taxon>Myxococcota</taxon>
        <taxon>Polyangia</taxon>
        <taxon>Polyangiales</taxon>
        <taxon>Polyangiaceae</taxon>
        <taxon>Polyangium</taxon>
    </lineage>
</organism>
<proteinExistence type="predicted"/>
<evidence type="ECO:0000256" key="2">
    <source>
        <dbReference type="SAM" id="SignalP"/>
    </source>
</evidence>